<evidence type="ECO:0000313" key="3">
    <source>
        <dbReference type="Proteomes" id="UP000614460"/>
    </source>
</evidence>
<dbReference type="CDD" id="cd04301">
    <property type="entry name" value="NAT_SF"/>
    <property type="match status" value="1"/>
</dbReference>
<comment type="caution">
    <text evidence="2">The sequence shown here is derived from an EMBL/GenBank/DDBJ whole genome shotgun (WGS) entry which is preliminary data.</text>
</comment>
<dbReference type="Pfam" id="PF13673">
    <property type="entry name" value="Acetyltransf_10"/>
    <property type="match status" value="1"/>
</dbReference>
<keyword evidence="3" id="KW-1185">Reference proteome</keyword>
<dbReference type="AlphaFoldDB" id="A0A8H9G4H1"/>
<protein>
    <submittedName>
        <fullName evidence="2">Acetyltransferase</fullName>
    </submittedName>
</protein>
<accession>A0A8H9G4H1</accession>
<reference evidence="2" key="2">
    <citation type="submission" date="2020-09" db="EMBL/GenBank/DDBJ databases">
        <authorList>
            <person name="Sun Q."/>
            <person name="Zhou Y."/>
        </authorList>
    </citation>
    <scope>NUCLEOTIDE SEQUENCE</scope>
    <source>
        <strain evidence="2">CGMCC 1.15966</strain>
    </source>
</reference>
<reference evidence="2" key="1">
    <citation type="journal article" date="2014" name="Int. J. Syst. Evol. Microbiol.">
        <title>Complete genome sequence of Corynebacterium casei LMG S-19264T (=DSM 44701T), isolated from a smear-ripened cheese.</title>
        <authorList>
            <consortium name="US DOE Joint Genome Institute (JGI-PGF)"/>
            <person name="Walter F."/>
            <person name="Albersmeier A."/>
            <person name="Kalinowski J."/>
            <person name="Ruckert C."/>
        </authorList>
    </citation>
    <scope>NUCLEOTIDE SEQUENCE</scope>
    <source>
        <strain evidence="2">CGMCC 1.15966</strain>
    </source>
</reference>
<sequence>MEWRLKSFSELSSLELYKILQLRINVFMLEQDCLYPECDDKDLKGNHLFAMDNDICIAYARLLPPDISYPNCSSIGRVVVHADYRKHQYGQVLMNKAIEELKQEFPSVPIRISAQEYLMRFYTGLGFQIESEVYLEDNIPHLEMALYP</sequence>
<dbReference type="InterPro" id="IPR000182">
    <property type="entry name" value="GNAT_dom"/>
</dbReference>
<dbReference type="Proteomes" id="UP000614460">
    <property type="component" value="Unassembled WGS sequence"/>
</dbReference>
<proteinExistence type="predicted"/>
<gene>
    <name evidence="2" type="ORF">GCM10011516_34640</name>
</gene>
<name>A0A8H9G4H1_9SPHI</name>
<dbReference type="EMBL" id="BMKM01000015">
    <property type="protein sequence ID" value="GGE34077.1"/>
    <property type="molecule type" value="Genomic_DNA"/>
</dbReference>
<evidence type="ECO:0000259" key="1">
    <source>
        <dbReference type="PROSITE" id="PS51186"/>
    </source>
</evidence>
<dbReference type="GO" id="GO:0016747">
    <property type="term" value="F:acyltransferase activity, transferring groups other than amino-acyl groups"/>
    <property type="evidence" value="ECO:0007669"/>
    <property type="project" value="InterPro"/>
</dbReference>
<dbReference type="PROSITE" id="PS51186">
    <property type="entry name" value="GNAT"/>
    <property type="match status" value="1"/>
</dbReference>
<dbReference type="InterPro" id="IPR016181">
    <property type="entry name" value="Acyl_CoA_acyltransferase"/>
</dbReference>
<dbReference type="Gene3D" id="3.40.630.30">
    <property type="match status" value="1"/>
</dbReference>
<dbReference type="SUPFAM" id="SSF55729">
    <property type="entry name" value="Acyl-CoA N-acyltransferases (Nat)"/>
    <property type="match status" value="1"/>
</dbReference>
<organism evidence="2 3">
    <name type="scientific">Sphingobacterium cellulitidis</name>
    <dbReference type="NCBI Taxonomy" id="1768011"/>
    <lineage>
        <taxon>Bacteria</taxon>
        <taxon>Pseudomonadati</taxon>
        <taxon>Bacteroidota</taxon>
        <taxon>Sphingobacteriia</taxon>
        <taxon>Sphingobacteriales</taxon>
        <taxon>Sphingobacteriaceae</taxon>
        <taxon>Sphingobacterium</taxon>
    </lineage>
</organism>
<evidence type="ECO:0000313" key="2">
    <source>
        <dbReference type="EMBL" id="GGE34077.1"/>
    </source>
</evidence>
<feature type="domain" description="N-acetyltransferase" evidence="1">
    <location>
        <begin position="6"/>
        <end position="148"/>
    </location>
</feature>
<dbReference type="RefSeq" id="WP_094256118.1">
    <property type="nucleotide sequence ID" value="NZ_BMKM01000015.1"/>
</dbReference>